<evidence type="ECO:0000313" key="2">
    <source>
        <dbReference type="Proteomes" id="UP000238304"/>
    </source>
</evidence>
<keyword evidence="2" id="KW-1185">Reference proteome</keyword>
<protein>
    <submittedName>
        <fullName evidence="1">Uncharacterized protein</fullName>
    </submittedName>
</protein>
<dbReference type="Proteomes" id="UP000238304">
    <property type="component" value="Chromosome"/>
</dbReference>
<sequence length="146" mass="16320">MKSKIPTISTIRFRRWSRKNYATFASIGRCVTIGCLRKDVADSSLAKQKATGAATYTECGTGSAWQGFTQRKEDDYSALSEIEVFLFCGMPQQVRVLNVFSGAQGVSLIKKREVDFPTQISNSIGTVYQNQYDLCKSSHSDKPCFY</sequence>
<evidence type="ECO:0000313" key="1">
    <source>
        <dbReference type="EMBL" id="AVM53462.1"/>
    </source>
</evidence>
<reference evidence="1 2" key="1">
    <citation type="submission" date="2018-02" db="EMBL/GenBank/DDBJ databases">
        <authorList>
            <person name="Holder M.E."/>
            <person name="Ajami N.J."/>
            <person name="Petrosino J.F."/>
        </authorList>
    </citation>
    <scope>NUCLEOTIDE SEQUENCE [LARGE SCALE GENOMIC DNA]</scope>
    <source>
        <strain evidence="1 2">ATCC 33285</strain>
    </source>
</reference>
<proteinExistence type="predicted"/>
<organism evidence="1 2">
    <name type="scientific">Bacteroides zoogleoformans</name>
    <dbReference type="NCBI Taxonomy" id="28119"/>
    <lineage>
        <taxon>Bacteria</taxon>
        <taxon>Pseudomonadati</taxon>
        <taxon>Bacteroidota</taxon>
        <taxon>Bacteroidia</taxon>
        <taxon>Bacteroidales</taxon>
        <taxon>Bacteroidaceae</taxon>
        <taxon>Bacteroides</taxon>
    </lineage>
</organism>
<gene>
    <name evidence="1" type="ORF">C4H11_11425</name>
</gene>
<dbReference type="EMBL" id="CP027231">
    <property type="protein sequence ID" value="AVM53462.1"/>
    <property type="molecule type" value="Genomic_DNA"/>
</dbReference>
<dbReference type="RefSeq" id="WP_106042151.1">
    <property type="nucleotide sequence ID" value="NZ_CALHZC010000024.1"/>
</dbReference>
<accession>A0ABM6T9D9</accession>
<name>A0ABM6T9D9_9BACE</name>